<reference evidence="2" key="1">
    <citation type="journal article" date="2022" name="Mol. Ecol. Resour.">
        <title>The genomes of chicory, endive, great burdock and yacon provide insights into Asteraceae palaeo-polyploidization history and plant inulin production.</title>
        <authorList>
            <person name="Fan W."/>
            <person name="Wang S."/>
            <person name="Wang H."/>
            <person name="Wang A."/>
            <person name="Jiang F."/>
            <person name="Liu H."/>
            <person name="Zhao H."/>
            <person name="Xu D."/>
            <person name="Zhang Y."/>
        </authorList>
    </citation>
    <scope>NUCLEOTIDE SEQUENCE [LARGE SCALE GENOMIC DNA]</scope>
    <source>
        <strain evidence="2">cv. Yunnan</strain>
    </source>
</reference>
<evidence type="ECO:0000313" key="1">
    <source>
        <dbReference type="EMBL" id="KAI3806351.1"/>
    </source>
</evidence>
<comment type="caution">
    <text evidence="1">The sequence shown here is derived from an EMBL/GenBank/DDBJ whole genome shotgun (WGS) entry which is preliminary data.</text>
</comment>
<dbReference type="Proteomes" id="UP001056120">
    <property type="component" value="Linkage Group LG08"/>
</dbReference>
<proteinExistence type="predicted"/>
<protein>
    <submittedName>
        <fullName evidence="1">Uncharacterized protein</fullName>
    </submittedName>
</protein>
<organism evidence="1 2">
    <name type="scientific">Smallanthus sonchifolius</name>
    <dbReference type="NCBI Taxonomy" id="185202"/>
    <lineage>
        <taxon>Eukaryota</taxon>
        <taxon>Viridiplantae</taxon>
        <taxon>Streptophyta</taxon>
        <taxon>Embryophyta</taxon>
        <taxon>Tracheophyta</taxon>
        <taxon>Spermatophyta</taxon>
        <taxon>Magnoliopsida</taxon>
        <taxon>eudicotyledons</taxon>
        <taxon>Gunneridae</taxon>
        <taxon>Pentapetalae</taxon>
        <taxon>asterids</taxon>
        <taxon>campanulids</taxon>
        <taxon>Asterales</taxon>
        <taxon>Asteraceae</taxon>
        <taxon>Asteroideae</taxon>
        <taxon>Heliantheae alliance</taxon>
        <taxon>Millerieae</taxon>
        <taxon>Smallanthus</taxon>
    </lineage>
</organism>
<sequence length="99" mass="11451">MIDDTVKTIIANMLEWPHRIVVPIGGVNVDTSDHSKWWIKVEIRVGPKDLKLKVLKLNHVNTISYVQILGTCMDHHQFCCSLISRDLYSKLEKYNKESC</sequence>
<gene>
    <name evidence="1" type="ORF">L1987_22250</name>
</gene>
<reference evidence="1 2" key="2">
    <citation type="journal article" date="2022" name="Mol. Ecol. Resour.">
        <title>The genomes of chicory, endive, great burdock and yacon provide insights into Asteraceae paleo-polyploidization history and plant inulin production.</title>
        <authorList>
            <person name="Fan W."/>
            <person name="Wang S."/>
            <person name="Wang H."/>
            <person name="Wang A."/>
            <person name="Jiang F."/>
            <person name="Liu H."/>
            <person name="Zhao H."/>
            <person name="Xu D."/>
            <person name="Zhang Y."/>
        </authorList>
    </citation>
    <scope>NUCLEOTIDE SEQUENCE [LARGE SCALE GENOMIC DNA]</scope>
    <source>
        <strain evidence="2">cv. Yunnan</strain>
        <tissue evidence="1">Leaves</tissue>
    </source>
</reference>
<dbReference type="EMBL" id="CM042025">
    <property type="protein sequence ID" value="KAI3806351.1"/>
    <property type="molecule type" value="Genomic_DNA"/>
</dbReference>
<keyword evidence="2" id="KW-1185">Reference proteome</keyword>
<accession>A0ACB9IFT9</accession>
<name>A0ACB9IFT9_9ASTR</name>
<evidence type="ECO:0000313" key="2">
    <source>
        <dbReference type="Proteomes" id="UP001056120"/>
    </source>
</evidence>